<dbReference type="EMBL" id="BSYO01000022">
    <property type="protein sequence ID" value="GMH20838.1"/>
    <property type="molecule type" value="Genomic_DNA"/>
</dbReference>
<feature type="compositionally biased region" description="Basic and acidic residues" evidence="1">
    <location>
        <begin position="55"/>
        <end position="71"/>
    </location>
</feature>
<accession>A0AAD3SZI7</accession>
<organism evidence="2 3">
    <name type="scientific">Nepenthes gracilis</name>
    <name type="common">Slender pitcher plant</name>
    <dbReference type="NCBI Taxonomy" id="150966"/>
    <lineage>
        <taxon>Eukaryota</taxon>
        <taxon>Viridiplantae</taxon>
        <taxon>Streptophyta</taxon>
        <taxon>Embryophyta</taxon>
        <taxon>Tracheophyta</taxon>
        <taxon>Spermatophyta</taxon>
        <taxon>Magnoliopsida</taxon>
        <taxon>eudicotyledons</taxon>
        <taxon>Gunneridae</taxon>
        <taxon>Pentapetalae</taxon>
        <taxon>Caryophyllales</taxon>
        <taxon>Nepenthaceae</taxon>
        <taxon>Nepenthes</taxon>
    </lineage>
</organism>
<protein>
    <submittedName>
        <fullName evidence="2">Uncharacterized protein</fullName>
    </submittedName>
</protein>
<feature type="compositionally biased region" description="Basic and acidic residues" evidence="1">
    <location>
        <begin position="1"/>
        <end position="15"/>
    </location>
</feature>
<comment type="caution">
    <text evidence="2">The sequence shown here is derived from an EMBL/GenBank/DDBJ whole genome shotgun (WGS) entry which is preliminary data.</text>
</comment>
<proteinExistence type="predicted"/>
<evidence type="ECO:0000256" key="1">
    <source>
        <dbReference type="SAM" id="MobiDB-lite"/>
    </source>
</evidence>
<dbReference type="Proteomes" id="UP001279734">
    <property type="component" value="Unassembled WGS sequence"/>
</dbReference>
<gene>
    <name evidence="2" type="ORF">Nepgr_022680</name>
</gene>
<evidence type="ECO:0000313" key="2">
    <source>
        <dbReference type="EMBL" id="GMH20838.1"/>
    </source>
</evidence>
<evidence type="ECO:0000313" key="3">
    <source>
        <dbReference type="Proteomes" id="UP001279734"/>
    </source>
</evidence>
<keyword evidence="3" id="KW-1185">Reference proteome</keyword>
<name>A0AAD3SZI7_NEPGR</name>
<reference evidence="2" key="1">
    <citation type="submission" date="2023-05" db="EMBL/GenBank/DDBJ databases">
        <title>Nepenthes gracilis genome sequencing.</title>
        <authorList>
            <person name="Fukushima K."/>
        </authorList>
    </citation>
    <scope>NUCLEOTIDE SEQUENCE</scope>
    <source>
        <strain evidence="2">SING2019-196</strain>
    </source>
</reference>
<sequence length="100" mass="10649">MTAARGEKSRGREEAAGFGVDGGWVVSERPAVARRAAGQRSGGSGAAGNGRQRPRGGEREARGRQERERIDWSASGHPFFRSAEYEVKTSGMDTLAGART</sequence>
<dbReference type="AlphaFoldDB" id="A0AAD3SZI7"/>
<feature type="region of interest" description="Disordered" evidence="1">
    <location>
        <begin position="1"/>
        <end position="75"/>
    </location>
</feature>